<name>A0A7X0TN09_9LIST</name>
<evidence type="ECO:0000313" key="2">
    <source>
        <dbReference type="Proteomes" id="UP000532866"/>
    </source>
</evidence>
<organism evidence="1 2">
    <name type="scientific">Listeria booriae</name>
    <dbReference type="NCBI Taxonomy" id="1552123"/>
    <lineage>
        <taxon>Bacteria</taxon>
        <taxon>Bacillati</taxon>
        <taxon>Bacillota</taxon>
        <taxon>Bacilli</taxon>
        <taxon>Bacillales</taxon>
        <taxon>Listeriaceae</taxon>
        <taxon>Listeria</taxon>
    </lineage>
</organism>
<comment type="caution">
    <text evidence="1">The sequence shown here is derived from an EMBL/GenBank/DDBJ whole genome shotgun (WGS) entry which is preliminary data.</text>
</comment>
<reference evidence="1 2" key="1">
    <citation type="submission" date="2020-03" db="EMBL/GenBank/DDBJ databases">
        <title>Soil Listeria distribution.</title>
        <authorList>
            <person name="Liao J."/>
            <person name="Wiedmann M."/>
        </authorList>
    </citation>
    <scope>NUCLEOTIDE SEQUENCE [LARGE SCALE GENOMIC DNA]</scope>
    <source>
        <strain evidence="1 2">FSL L7-1833</strain>
    </source>
</reference>
<dbReference type="RefSeq" id="WP_185363999.1">
    <property type="nucleotide sequence ID" value="NZ_JAARNB010000002.1"/>
</dbReference>
<evidence type="ECO:0000313" key="1">
    <source>
        <dbReference type="EMBL" id="MBC1332177.1"/>
    </source>
</evidence>
<accession>A0A7X0TN09</accession>
<gene>
    <name evidence="1" type="ORF">HB759_09560</name>
</gene>
<dbReference type="EMBL" id="JAAROL010000003">
    <property type="protein sequence ID" value="MBC1332177.1"/>
    <property type="molecule type" value="Genomic_DNA"/>
</dbReference>
<proteinExistence type="predicted"/>
<sequence length="158" mass="18172">MNNEIVSLYGNFNKDGLALFTNKLICFINKHEKIFSKFVFKDTLNAIRKFDAADFYLGTSEDNLEVVISHYSRQMKNATEERICYNVVHLIWDIAGFMTQKVCPSCQDENLKIASSIDKTKIYKTCDNCLITLLGNIFIDRPTEMIPANKEQVDKVVQ</sequence>
<dbReference type="AlphaFoldDB" id="A0A7X0TN09"/>
<dbReference type="Proteomes" id="UP000532866">
    <property type="component" value="Unassembled WGS sequence"/>
</dbReference>
<protein>
    <submittedName>
        <fullName evidence="1">Uncharacterized protein</fullName>
    </submittedName>
</protein>